<proteinExistence type="predicted"/>
<dbReference type="SUPFAM" id="SSF47473">
    <property type="entry name" value="EF-hand"/>
    <property type="match status" value="1"/>
</dbReference>
<dbReference type="RefSeq" id="XP_786595.1">
    <property type="nucleotide sequence ID" value="XM_781502.5"/>
</dbReference>
<evidence type="ECO:0000256" key="3">
    <source>
        <dbReference type="ARBA" id="ARBA00022729"/>
    </source>
</evidence>
<evidence type="ECO:0008006" key="13">
    <source>
        <dbReference type="Google" id="ProtNLM"/>
    </source>
</evidence>
<dbReference type="InterPro" id="IPR002048">
    <property type="entry name" value="EF_hand_dom"/>
</dbReference>
<sequence length="259" mass="29393">MTRLLWIAVLGLVLPLVLSQSVEQEDDLCKDVKCKKPRGSWCQVVEVDGSPKATCVCPKTCPGDQGSPVCSVFGKQYDSACELHKYACKRRKTIPMAFDKPCIASQKACTTDEFLQFPSRLLEWFMHLKEKNEFGRIDPNRRITLVDNALRMQVAMWKFDSLDRNNDRELDKAELLKFRYSLMPLEHCAAPFFTRCAKRIQGTDTKKISVAEWSGCLNVNIGPAPESEAEPAQNQEEPVVEEEEEDVEEEEEDDAPEAV</sequence>
<dbReference type="PROSITE" id="PS51465">
    <property type="entry name" value="KAZAL_2"/>
    <property type="match status" value="1"/>
</dbReference>
<evidence type="ECO:0000256" key="5">
    <source>
        <dbReference type="ARBA" id="ARBA00023157"/>
    </source>
</evidence>
<name>A0A7M7TGR8_STRPU</name>
<keyword evidence="3 8" id="KW-0732">Signal</keyword>
<evidence type="ECO:0000256" key="2">
    <source>
        <dbReference type="ARBA" id="ARBA00022525"/>
    </source>
</evidence>
<evidence type="ECO:0000313" key="11">
    <source>
        <dbReference type="EnsemblMetazoa" id="XP_786595"/>
    </source>
</evidence>
<accession>A0A7M7TGR8</accession>
<dbReference type="InterPro" id="IPR018247">
    <property type="entry name" value="EF_Hand_1_Ca_BS"/>
</dbReference>
<dbReference type="SMART" id="SM00280">
    <property type="entry name" value="KAZAL"/>
    <property type="match status" value="1"/>
</dbReference>
<dbReference type="EnsemblMetazoa" id="XM_781502">
    <property type="protein sequence ID" value="XP_786595"/>
    <property type="gene ID" value="LOC581509"/>
</dbReference>
<dbReference type="PROSITE" id="PS50222">
    <property type="entry name" value="EF_HAND_2"/>
    <property type="match status" value="1"/>
</dbReference>
<evidence type="ECO:0000259" key="9">
    <source>
        <dbReference type="PROSITE" id="PS50222"/>
    </source>
</evidence>
<feature type="chain" id="PRO_5029862894" description="SPARC" evidence="8">
    <location>
        <begin position="20"/>
        <end position="259"/>
    </location>
</feature>
<dbReference type="PANTHER" id="PTHR13866:SF31">
    <property type="entry name" value="SPARC-LIKE 2"/>
    <property type="match status" value="1"/>
</dbReference>
<protein>
    <recommendedName>
        <fullName evidence="13">SPARC</fullName>
    </recommendedName>
</protein>
<dbReference type="InterPro" id="IPR019577">
    <property type="entry name" value="SPARC/Testican_Ca-bd-dom"/>
</dbReference>
<dbReference type="GO" id="GO:0005509">
    <property type="term" value="F:calcium ion binding"/>
    <property type="evidence" value="ECO:0000318"/>
    <property type="project" value="GO_Central"/>
</dbReference>
<dbReference type="AlphaFoldDB" id="A0A7M7TGR8"/>
<dbReference type="PANTHER" id="PTHR13866">
    <property type="entry name" value="SPARC OSTEONECTIN"/>
    <property type="match status" value="1"/>
</dbReference>
<evidence type="ECO:0000256" key="8">
    <source>
        <dbReference type="SAM" id="SignalP"/>
    </source>
</evidence>
<dbReference type="SUPFAM" id="SSF100895">
    <property type="entry name" value="Kazal-type serine protease inhibitors"/>
    <property type="match status" value="1"/>
</dbReference>
<evidence type="ECO:0000313" key="12">
    <source>
        <dbReference type="Proteomes" id="UP000007110"/>
    </source>
</evidence>
<keyword evidence="6" id="KW-0325">Glycoprotein</keyword>
<evidence type="ECO:0000256" key="6">
    <source>
        <dbReference type="ARBA" id="ARBA00023180"/>
    </source>
</evidence>
<dbReference type="CDD" id="cd00252">
    <property type="entry name" value="EFh_SPARC_EC"/>
    <property type="match status" value="1"/>
</dbReference>
<dbReference type="Gene3D" id="3.30.60.30">
    <property type="match status" value="1"/>
</dbReference>
<dbReference type="Proteomes" id="UP000007110">
    <property type="component" value="Unassembled WGS sequence"/>
</dbReference>
<evidence type="ECO:0000256" key="4">
    <source>
        <dbReference type="ARBA" id="ARBA00022837"/>
    </source>
</evidence>
<feature type="region of interest" description="Disordered" evidence="7">
    <location>
        <begin position="221"/>
        <end position="259"/>
    </location>
</feature>
<dbReference type="Pfam" id="PF07648">
    <property type="entry name" value="Kazal_2"/>
    <property type="match status" value="1"/>
</dbReference>
<keyword evidence="12" id="KW-1185">Reference proteome</keyword>
<comment type="subcellular location">
    <subcellularLocation>
        <location evidence="1">Secreted</location>
    </subcellularLocation>
</comment>
<reference evidence="12" key="1">
    <citation type="submission" date="2015-02" db="EMBL/GenBank/DDBJ databases">
        <title>Genome sequencing for Strongylocentrotus purpuratus.</title>
        <authorList>
            <person name="Murali S."/>
            <person name="Liu Y."/>
            <person name="Vee V."/>
            <person name="English A."/>
            <person name="Wang M."/>
            <person name="Skinner E."/>
            <person name="Han Y."/>
            <person name="Muzny D.M."/>
            <person name="Worley K.C."/>
            <person name="Gibbs R.A."/>
        </authorList>
    </citation>
    <scope>NUCLEOTIDE SEQUENCE</scope>
</reference>
<dbReference type="InterPro" id="IPR002350">
    <property type="entry name" value="Kazal_dom"/>
</dbReference>
<dbReference type="InterPro" id="IPR036058">
    <property type="entry name" value="Kazal_dom_sf"/>
</dbReference>
<keyword evidence="2" id="KW-0964">Secreted</keyword>
<dbReference type="GO" id="GO:0050840">
    <property type="term" value="F:extracellular matrix binding"/>
    <property type="evidence" value="ECO:0000318"/>
    <property type="project" value="GO_Central"/>
</dbReference>
<evidence type="ECO:0000256" key="7">
    <source>
        <dbReference type="SAM" id="MobiDB-lite"/>
    </source>
</evidence>
<dbReference type="InParanoid" id="A0A7M7TGR8"/>
<dbReference type="GeneID" id="581509"/>
<dbReference type="KEGG" id="spu:581509"/>
<keyword evidence="5" id="KW-1015">Disulfide bond</keyword>
<organism evidence="11 12">
    <name type="scientific">Strongylocentrotus purpuratus</name>
    <name type="common">Purple sea urchin</name>
    <dbReference type="NCBI Taxonomy" id="7668"/>
    <lineage>
        <taxon>Eukaryota</taxon>
        <taxon>Metazoa</taxon>
        <taxon>Echinodermata</taxon>
        <taxon>Eleutherozoa</taxon>
        <taxon>Echinozoa</taxon>
        <taxon>Echinoidea</taxon>
        <taxon>Euechinoidea</taxon>
        <taxon>Echinacea</taxon>
        <taxon>Camarodonta</taxon>
        <taxon>Echinidea</taxon>
        <taxon>Strongylocentrotidae</taxon>
        <taxon>Strongylocentrotus</taxon>
    </lineage>
</organism>
<reference evidence="11" key="2">
    <citation type="submission" date="2021-01" db="UniProtKB">
        <authorList>
            <consortium name="EnsemblMetazoa"/>
        </authorList>
    </citation>
    <scope>IDENTIFICATION</scope>
</reference>
<evidence type="ECO:0000259" key="10">
    <source>
        <dbReference type="PROSITE" id="PS51465"/>
    </source>
</evidence>
<dbReference type="GO" id="GO:0005615">
    <property type="term" value="C:extracellular space"/>
    <property type="evidence" value="ECO:0000318"/>
    <property type="project" value="GO_Central"/>
</dbReference>
<feature type="domain" description="EF-hand" evidence="9">
    <location>
        <begin position="150"/>
        <end position="185"/>
    </location>
</feature>
<evidence type="ECO:0000256" key="1">
    <source>
        <dbReference type="ARBA" id="ARBA00004613"/>
    </source>
</evidence>
<keyword evidence="4" id="KW-0106">Calcium</keyword>
<dbReference type="PROSITE" id="PS00018">
    <property type="entry name" value="EF_HAND_1"/>
    <property type="match status" value="1"/>
</dbReference>
<dbReference type="InterPro" id="IPR011992">
    <property type="entry name" value="EF-hand-dom_pair"/>
</dbReference>
<dbReference type="OMA" id="PKAKCTE"/>
<feature type="compositionally biased region" description="Acidic residues" evidence="7">
    <location>
        <begin position="238"/>
        <end position="259"/>
    </location>
</feature>
<dbReference type="OrthoDB" id="88467at2759"/>
<dbReference type="FunFam" id="3.30.60.30:FF:000078">
    <property type="entry name" value="Predicted protein"/>
    <property type="match status" value="1"/>
</dbReference>
<dbReference type="Gene3D" id="1.10.238.10">
    <property type="entry name" value="EF-hand"/>
    <property type="match status" value="1"/>
</dbReference>
<dbReference type="GO" id="GO:0005518">
    <property type="term" value="F:collagen binding"/>
    <property type="evidence" value="ECO:0000318"/>
    <property type="project" value="GO_Central"/>
</dbReference>
<dbReference type="Pfam" id="PF10591">
    <property type="entry name" value="SPARC_Ca_bdg"/>
    <property type="match status" value="1"/>
</dbReference>
<feature type="domain" description="Kazal-like" evidence="10">
    <location>
        <begin position="56"/>
        <end position="104"/>
    </location>
</feature>
<dbReference type="FunFam" id="1.10.238.10:FF:000246">
    <property type="entry name" value="Uncharacterized protein, isoform C"/>
    <property type="match status" value="1"/>
</dbReference>
<feature type="signal peptide" evidence="8">
    <location>
        <begin position="1"/>
        <end position="19"/>
    </location>
</feature>